<reference evidence="2" key="1">
    <citation type="journal article" date="2017" name="Genome Biol.">
        <title>Comparative genomics reveals high biological diversity and specific adaptations in the industrially and medically important fungal genus Aspergillus.</title>
        <authorList>
            <person name="de Vries R.P."/>
            <person name="Riley R."/>
            <person name="Wiebenga A."/>
            <person name="Aguilar-Osorio G."/>
            <person name="Amillis S."/>
            <person name="Uchima C.A."/>
            <person name="Anderluh G."/>
            <person name="Asadollahi M."/>
            <person name="Askin M."/>
            <person name="Barry K."/>
            <person name="Battaglia E."/>
            <person name="Bayram O."/>
            <person name="Benocci T."/>
            <person name="Braus-Stromeyer S.A."/>
            <person name="Caldana C."/>
            <person name="Canovas D."/>
            <person name="Cerqueira G.C."/>
            <person name="Chen F."/>
            <person name="Chen W."/>
            <person name="Choi C."/>
            <person name="Clum A."/>
            <person name="Dos Santos R.A."/>
            <person name="Damasio A.R."/>
            <person name="Diallinas G."/>
            <person name="Emri T."/>
            <person name="Fekete E."/>
            <person name="Flipphi M."/>
            <person name="Freyberg S."/>
            <person name="Gallo A."/>
            <person name="Gournas C."/>
            <person name="Habgood R."/>
            <person name="Hainaut M."/>
            <person name="Harispe M.L."/>
            <person name="Henrissat B."/>
            <person name="Hilden K.S."/>
            <person name="Hope R."/>
            <person name="Hossain A."/>
            <person name="Karabika E."/>
            <person name="Karaffa L."/>
            <person name="Karanyi Z."/>
            <person name="Krasevec N."/>
            <person name="Kuo A."/>
            <person name="Kusch H."/>
            <person name="LaButti K."/>
            <person name="Lagendijk E.L."/>
            <person name="Lapidus A."/>
            <person name="Levasseur A."/>
            <person name="Lindquist E."/>
            <person name="Lipzen A."/>
            <person name="Logrieco A.F."/>
            <person name="MacCabe A."/>
            <person name="Maekelae M.R."/>
            <person name="Malavazi I."/>
            <person name="Melin P."/>
            <person name="Meyer V."/>
            <person name="Mielnichuk N."/>
            <person name="Miskei M."/>
            <person name="Molnar A.P."/>
            <person name="Mule G."/>
            <person name="Ngan C.Y."/>
            <person name="Orejas M."/>
            <person name="Orosz E."/>
            <person name="Ouedraogo J.P."/>
            <person name="Overkamp K.M."/>
            <person name="Park H.-S."/>
            <person name="Perrone G."/>
            <person name="Piumi F."/>
            <person name="Punt P.J."/>
            <person name="Ram A.F."/>
            <person name="Ramon A."/>
            <person name="Rauscher S."/>
            <person name="Record E."/>
            <person name="Riano-Pachon D.M."/>
            <person name="Robert V."/>
            <person name="Roehrig J."/>
            <person name="Ruller R."/>
            <person name="Salamov A."/>
            <person name="Salih N.S."/>
            <person name="Samson R.A."/>
            <person name="Sandor E."/>
            <person name="Sanguinetti M."/>
            <person name="Schuetze T."/>
            <person name="Sepcic K."/>
            <person name="Shelest E."/>
            <person name="Sherlock G."/>
            <person name="Sophianopoulou V."/>
            <person name="Squina F.M."/>
            <person name="Sun H."/>
            <person name="Susca A."/>
            <person name="Todd R.B."/>
            <person name="Tsang A."/>
            <person name="Unkles S.E."/>
            <person name="van de Wiele N."/>
            <person name="van Rossen-Uffink D."/>
            <person name="Oliveira J.V."/>
            <person name="Vesth T.C."/>
            <person name="Visser J."/>
            <person name="Yu J.-H."/>
            <person name="Zhou M."/>
            <person name="Andersen M.R."/>
            <person name="Archer D.B."/>
            <person name="Baker S.E."/>
            <person name="Benoit I."/>
            <person name="Brakhage A.A."/>
            <person name="Braus G.H."/>
            <person name="Fischer R."/>
            <person name="Frisvad J.C."/>
            <person name="Goldman G.H."/>
            <person name="Houbraken J."/>
            <person name="Oakley B."/>
            <person name="Pocsi I."/>
            <person name="Scazzocchio C."/>
            <person name="Seiboth B."/>
            <person name="vanKuyk P.A."/>
            <person name="Wortman J."/>
            <person name="Dyer P.S."/>
            <person name="Grigoriev I.V."/>
        </authorList>
    </citation>
    <scope>NUCLEOTIDE SEQUENCE [LARGE SCALE GENOMIC DNA]</scope>
    <source>
        <strain evidence="2">CBS 583.65</strain>
    </source>
</reference>
<keyword evidence="2" id="KW-1185">Reference proteome</keyword>
<organism evidence="1 2">
    <name type="scientific">Aspergillus versicolor CBS 583.65</name>
    <dbReference type="NCBI Taxonomy" id="1036611"/>
    <lineage>
        <taxon>Eukaryota</taxon>
        <taxon>Fungi</taxon>
        <taxon>Dikarya</taxon>
        <taxon>Ascomycota</taxon>
        <taxon>Pezizomycotina</taxon>
        <taxon>Eurotiomycetes</taxon>
        <taxon>Eurotiomycetidae</taxon>
        <taxon>Eurotiales</taxon>
        <taxon>Aspergillaceae</taxon>
        <taxon>Aspergillus</taxon>
        <taxon>Aspergillus subgen. Nidulantes</taxon>
    </lineage>
</organism>
<dbReference type="EMBL" id="KV878127">
    <property type="protein sequence ID" value="OJJ00822.1"/>
    <property type="molecule type" value="Genomic_DNA"/>
</dbReference>
<evidence type="ECO:0000313" key="2">
    <source>
        <dbReference type="Proteomes" id="UP000184073"/>
    </source>
</evidence>
<proteinExistence type="predicted"/>
<accession>A0A1L9PH47</accession>
<dbReference type="RefSeq" id="XP_040666584.1">
    <property type="nucleotide sequence ID" value="XM_040812136.1"/>
</dbReference>
<evidence type="ECO:0000313" key="1">
    <source>
        <dbReference type="EMBL" id="OJJ00822.1"/>
    </source>
</evidence>
<protein>
    <submittedName>
        <fullName evidence="1">Uncharacterized protein</fullName>
    </submittedName>
</protein>
<dbReference type="Proteomes" id="UP000184073">
    <property type="component" value="Unassembled WGS sequence"/>
</dbReference>
<dbReference type="GeneID" id="63727647"/>
<gene>
    <name evidence="1" type="ORF">ASPVEDRAFT_40329</name>
</gene>
<dbReference type="AlphaFoldDB" id="A0A1L9PH47"/>
<name>A0A1L9PH47_ASPVE</name>
<dbReference type="VEuPathDB" id="FungiDB:ASPVEDRAFT_40329"/>
<sequence>MPQNVSVSGLSSGLVVICRVAGTSWLNGGRVTRRQHDVYWCILNTQSVRVWINCIIPIGIHESRPAKVREDLPIRFSS</sequence>